<sequence length="306" mass="32156">MDPAFTVQVETGTLAVHDLIPGAARSDVPVVLALHGITANGLAWQALADELVRRHGVGTVRLLAPDLRGRAASRDVPGPYGLAVHAQDTLAIASAFGGRPILVGHSMGAFVAALAAAEDPDRYRSLVLVDGGLAFPTLAGRDPDHALSAVLGPAMARLSMVFDSPEDHLAFWRRHPAIGPLLAGPTGGWLQRYLEHDLVQSGDGWRSSCVLDAVRADGRGVLSDPDAHTAARRAVEAGVDTQLLFAERGLLDEPQGLYDETRLRALDPPAGLRTSEVAGSNHYSVILQPTAITALADAVDGQLATR</sequence>
<dbReference type="InterPro" id="IPR029058">
    <property type="entry name" value="AB_hydrolase_fold"/>
</dbReference>
<keyword evidence="1 3" id="KW-0378">Hydrolase</keyword>
<accession>A0A0A0JYG6</accession>
<name>A0A0A0JYG6_9MICO</name>
<comment type="caution">
    <text evidence="3">The sequence shown here is derived from an EMBL/GenBank/DDBJ whole genome shotgun (WGS) entry which is preliminary data.</text>
</comment>
<keyword evidence="4" id="KW-1185">Reference proteome</keyword>
<dbReference type="PANTHER" id="PTHR43798">
    <property type="entry name" value="MONOACYLGLYCEROL LIPASE"/>
    <property type="match status" value="1"/>
</dbReference>
<reference evidence="3 4" key="1">
    <citation type="submission" date="2013-08" db="EMBL/GenBank/DDBJ databases">
        <title>The genome sequence of Knoellia aerolata.</title>
        <authorList>
            <person name="Zhu W."/>
            <person name="Wang G."/>
        </authorList>
    </citation>
    <scope>NUCLEOTIDE SEQUENCE [LARGE SCALE GENOMIC DNA]</scope>
    <source>
        <strain evidence="3 4">DSM 18566</strain>
    </source>
</reference>
<evidence type="ECO:0000313" key="4">
    <source>
        <dbReference type="Proteomes" id="UP000030013"/>
    </source>
</evidence>
<dbReference type="InterPro" id="IPR050266">
    <property type="entry name" value="AB_hydrolase_sf"/>
</dbReference>
<dbReference type="EMBL" id="AVPL01000007">
    <property type="protein sequence ID" value="KGN42233.1"/>
    <property type="molecule type" value="Genomic_DNA"/>
</dbReference>
<dbReference type="eggNOG" id="COG2267">
    <property type="taxonomic scope" value="Bacteria"/>
</dbReference>
<dbReference type="GO" id="GO:0016020">
    <property type="term" value="C:membrane"/>
    <property type="evidence" value="ECO:0007669"/>
    <property type="project" value="TreeGrafter"/>
</dbReference>
<dbReference type="PANTHER" id="PTHR43798:SF31">
    <property type="entry name" value="AB HYDROLASE SUPERFAMILY PROTEIN YCLE"/>
    <property type="match status" value="1"/>
</dbReference>
<organism evidence="3 4">
    <name type="scientific">Knoellia aerolata DSM 18566</name>
    <dbReference type="NCBI Taxonomy" id="1385519"/>
    <lineage>
        <taxon>Bacteria</taxon>
        <taxon>Bacillati</taxon>
        <taxon>Actinomycetota</taxon>
        <taxon>Actinomycetes</taxon>
        <taxon>Micrococcales</taxon>
        <taxon>Intrasporangiaceae</taxon>
        <taxon>Knoellia</taxon>
    </lineage>
</organism>
<dbReference type="SUPFAM" id="SSF53474">
    <property type="entry name" value="alpha/beta-Hydrolases"/>
    <property type="match status" value="1"/>
</dbReference>
<feature type="domain" description="AB hydrolase-1" evidence="2">
    <location>
        <begin position="29"/>
        <end position="163"/>
    </location>
</feature>
<proteinExistence type="predicted"/>
<dbReference type="GO" id="GO:0016787">
    <property type="term" value="F:hydrolase activity"/>
    <property type="evidence" value="ECO:0007669"/>
    <property type="project" value="UniProtKB-KW"/>
</dbReference>
<gene>
    <name evidence="3" type="ORF">N801_01450</name>
</gene>
<protein>
    <submittedName>
        <fullName evidence="3">Alpha/beta hydrolase</fullName>
    </submittedName>
</protein>
<evidence type="ECO:0000259" key="2">
    <source>
        <dbReference type="Pfam" id="PF00561"/>
    </source>
</evidence>
<dbReference type="Gene3D" id="3.40.50.1820">
    <property type="entry name" value="alpha/beta hydrolase"/>
    <property type="match status" value="1"/>
</dbReference>
<evidence type="ECO:0000256" key="1">
    <source>
        <dbReference type="ARBA" id="ARBA00022801"/>
    </source>
</evidence>
<dbReference type="Proteomes" id="UP000030013">
    <property type="component" value="Unassembled WGS sequence"/>
</dbReference>
<dbReference type="STRING" id="1385519.N801_01450"/>
<evidence type="ECO:0000313" key="3">
    <source>
        <dbReference type="EMBL" id="KGN42233.1"/>
    </source>
</evidence>
<dbReference type="AlphaFoldDB" id="A0A0A0JYG6"/>
<dbReference type="InterPro" id="IPR000073">
    <property type="entry name" value="AB_hydrolase_1"/>
</dbReference>
<dbReference type="Pfam" id="PF00561">
    <property type="entry name" value="Abhydrolase_1"/>
    <property type="match status" value="1"/>
</dbReference>